<dbReference type="InterPro" id="IPR017926">
    <property type="entry name" value="GATASE"/>
</dbReference>
<protein>
    <submittedName>
        <fullName evidence="2">GMP synthase</fullName>
    </submittedName>
</protein>
<dbReference type="AlphaFoldDB" id="A0A2N3L7H6"/>
<dbReference type="EMBL" id="NXGX01000003">
    <property type="protein sequence ID" value="PKR58771.1"/>
    <property type="molecule type" value="Genomic_DNA"/>
</dbReference>
<reference evidence="2 3" key="1">
    <citation type="submission" date="2017-09" db="EMBL/GenBank/DDBJ databases">
        <title>Biodiversity and function of Thalassospira species in the particle-attached aromatic-hydrocarbon-degrading consortia from the surface seawater of the China South Sea.</title>
        <authorList>
            <person name="Dong C."/>
            <person name="Lai Q."/>
            <person name="Shao Z."/>
        </authorList>
    </citation>
    <scope>NUCLEOTIDE SEQUENCE [LARGE SCALE GENOMIC DNA]</scope>
    <source>
        <strain evidence="2 3">139Z-12</strain>
    </source>
</reference>
<dbReference type="GO" id="GO:0005829">
    <property type="term" value="C:cytosol"/>
    <property type="evidence" value="ECO:0007669"/>
    <property type="project" value="TreeGrafter"/>
</dbReference>
<accession>A0A2N3L7H6</accession>
<evidence type="ECO:0000313" key="3">
    <source>
        <dbReference type="Proteomes" id="UP000233332"/>
    </source>
</evidence>
<dbReference type="SUPFAM" id="SSF52317">
    <property type="entry name" value="Class I glutamine amidotransferase-like"/>
    <property type="match status" value="1"/>
</dbReference>
<dbReference type="Pfam" id="PF00117">
    <property type="entry name" value="GATase"/>
    <property type="match status" value="1"/>
</dbReference>
<dbReference type="RefSeq" id="WP_101301222.1">
    <property type="nucleotide sequence ID" value="NZ_NXGX01000003.1"/>
</dbReference>
<sequence length="241" mass="26616">MKIGILETGLAPEELREEFTSYPSMFEALLGAVDASLTFETWTVLQDQFPASINDADGWIITGSKHGVYENAPWMIELQQFLRDTVSAKLPVFGICFGHQILATALGGKVVKSEKGWGVGVHEYAVTTGENDWLADSAPTMRINAFHQDQVVELPEGATVWAQSDFCPYAGLQYGENAASIQPHPEFMRPYEQALLEMRSDLLPDDVHKAAMASLETPISSTDFAKSIVKFMTRKRVQNAA</sequence>
<dbReference type="InterPro" id="IPR044992">
    <property type="entry name" value="ChyE-like"/>
</dbReference>
<dbReference type="CDD" id="cd01741">
    <property type="entry name" value="GATase1_1"/>
    <property type="match status" value="1"/>
</dbReference>
<dbReference type="Gene3D" id="3.40.50.880">
    <property type="match status" value="1"/>
</dbReference>
<keyword evidence="3" id="KW-1185">Reference proteome</keyword>
<dbReference type="Proteomes" id="UP000233332">
    <property type="component" value="Unassembled WGS sequence"/>
</dbReference>
<dbReference type="PANTHER" id="PTHR42695:SF5">
    <property type="entry name" value="GLUTAMINE AMIDOTRANSFERASE YLR126C-RELATED"/>
    <property type="match status" value="1"/>
</dbReference>
<comment type="caution">
    <text evidence="2">The sequence shown here is derived from an EMBL/GenBank/DDBJ whole genome shotgun (WGS) entry which is preliminary data.</text>
</comment>
<organism evidence="2 3">
    <name type="scientific">Thalassospira lohafexi</name>
    <dbReference type="NCBI Taxonomy" id="744227"/>
    <lineage>
        <taxon>Bacteria</taxon>
        <taxon>Pseudomonadati</taxon>
        <taxon>Pseudomonadota</taxon>
        <taxon>Alphaproteobacteria</taxon>
        <taxon>Rhodospirillales</taxon>
        <taxon>Thalassospiraceae</taxon>
        <taxon>Thalassospira</taxon>
    </lineage>
</organism>
<evidence type="ECO:0000259" key="1">
    <source>
        <dbReference type="Pfam" id="PF00117"/>
    </source>
</evidence>
<dbReference type="PROSITE" id="PS51273">
    <property type="entry name" value="GATASE_TYPE_1"/>
    <property type="match status" value="1"/>
</dbReference>
<dbReference type="PANTHER" id="PTHR42695">
    <property type="entry name" value="GLUTAMINE AMIDOTRANSFERASE YLR126C-RELATED"/>
    <property type="match status" value="1"/>
</dbReference>
<evidence type="ECO:0000313" key="2">
    <source>
        <dbReference type="EMBL" id="PKR58771.1"/>
    </source>
</evidence>
<proteinExistence type="predicted"/>
<gene>
    <name evidence="2" type="ORF">COO92_07885</name>
</gene>
<dbReference type="InterPro" id="IPR029062">
    <property type="entry name" value="Class_I_gatase-like"/>
</dbReference>
<name>A0A2N3L7H6_9PROT</name>
<feature type="domain" description="Glutamine amidotransferase" evidence="1">
    <location>
        <begin position="53"/>
        <end position="189"/>
    </location>
</feature>